<evidence type="ECO:0000256" key="1">
    <source>
        <dbReference type="ARBA" id="ARBA00006484"/>
    </source>
</evidence>
<keyword evidence="4" id="KW-1185">Reference proteome</keyword>
<proteinExistence type="inferred from homology"/>
<dbReference type="InterPro" id="IPR051468">
    <property type="entry name" value="Fungal_SecMetab_SDRs"/>
</dbReference>
<dbReference type="GO" id="GO:0005737">
    <property type="term" value="C:cytoplasm"/>
    <property type="evidence" value="ECO:0007669"/>
    <property type="project" value="TreeGrafter"/>
</dbReference>
<dbReference type="Proteomes" id="UP001055219">
    <property type="component" value="Unassembled WGS sequence"/>
</dbReference>
<comment type="caution">
    <text evidence="3">The sequence shown here is derived from an EMBL/GenBank/DDBJ whole genome shotgun (WGS) entry which is preliminary data.</text>
</comment>
<dbReference type="OrthoDB" id="1933717at2759"/>
<evidence type="ECO:0000256" key="2">
    <source>
        <dbReference type="RuleBase" id="RU000363"/>
    </source>
</evidence>
<dbReference type="GO" id="GO:0016491">
    <property type="term" value="F:oxidoreductase activity"/>
    <property type="evidence" value="ECO:0007669"/>
    <property type="project" value="TreeGrafter"/>
</dbReference>
<dbReference type="AlphaFoldDB" id="A0A9P9XXZ1"/>
<accession>A0A9P9XXZ1</accession>
<dbReference type="SUPFAM" id="SSF51735">
    <property type="entry name" value="NAD(P)-binding Rossmann-fold domains"/>
    <property type="match status" value="1"/>
</dbReference>
<dbReference type="GeneID" id="75832283"/>
<sequence length="255" mass="27501">MSTQRIILITGANAGIGFCAAKVLSSSGENHVLLGSRSAEKGQAALDAIKAEQPSASLSLFHLDVTSDDSVAAAVKTVERDYGRLDVLLNNAGIADHLRLNEGRKITSREEFNHILNTNVTSVYALTCAMEPLLKKGRDPLVLNVTSTLGSVALRADHDNPAATVLYDAYRASKAALNMIAMQLRWEYRDWARVCVLCPGFVVSNLSGAEDIEYRKQNGAGDPVDSARAMERIVRGERDAEMGCLMNAHGGSTPW</sequence>
<name>A0A9P9XXZ1_9HYPO</name>
<dbReference type="PRINTS" id="PR00081">
    <property type="entry name" value="GDHRDH"/>
</dbReference>
<evidence type="ECO:0000313" key="3">
    <source>
        <dbReference type="EMBL" id="KAI6779770.1"/>
    </source>
</evidence>
<dbReference type="PANTHER" id="PTHR43544:SF32">
    <property type="entry name" value="CHAIN DEHYDROGENASE, PUTATIVE (AFU_ORTHOLOGUE AFUA_5G01530)-RELATED"/>
    <property type="match status" value="1"/>
</dbReference>
<dbReference type="RefSeq" id="XP_051360626.1">
    <property type="nucleotide sequence ID" value="XM_051508340.1"/>
</dbReference>
<comment type="similarity">
    <text evidence="1 2">Belongs to the short-chain dehydrogenases/reductases (SDR) family.</text>
</comment>
<dbReference type="GO" id="GO:0019748">
    <property type="term" value="P:secondary metabolic process"/>
    <property type="evidence" value="ECO:0007669"/>
    <property type="project" value="TreeGrafter"/>
</dbReference>
<organism evidence="3 4">
    <name type="scientific">Emericellopsis cladophorae</name>
    <dbReference type="NCBI Taxonomy" id="2686198"/>
    <lineage>
        <taxon>Eukaryota</taxon>
        <taxon>Fungi</taxon>
        <taxon>Dikarya</taxon>
        <taxon>Ascomycota</taxon>
        <taxon>Pezizomycotina</taxon>
        <taxon>Sordariomycetes</taxon>
        <taxon>Hypocreomycetidae</taxon>
        <taxon>Hypocreales</taxon>
        <taxon>Bionectriaceae</taxon>
        <taxon>Emericellopsis</taxon>
    </lineage>
</organism>
<gene>
    <name evidence="3" type="ORF">J7T54_005800</name>
</gene>
<dbReference type="Gene3D" id="3.40.50.720">
    <property type="entry name" value="NAD(P)-binding Rossmann-like Domain"/>
    <property type="match status" value="1"/>
</dbReference>
<dbReference type="InterPro" id="IPR002347">
    <property type="entry name" value="SDR_fam"/>
</dbReference>
<protein>
    <recommendedName>
        <fullName evidence="5">Short chain dehydrogenase</fullName>
    </recommendedName>
</protein>
<dbReference type="PRINTS" id="PR00080">
    <property type="entry name" value="SDRFAMILY"/>
</dbReference>
<evidence type="ECO:0000313" key="4">
    <source>
        <dbReference type="Proteomes" id="UP001055219"/>
    </source>
</evidence>
<evidence type="ECO:0008006" key="5">
    <source>
        <dbReference type="Google" id="ProtNLM"/>
    </source>
</evidence>
<dbReference type="InterPro" id="IPR036291">
    <property type="entry name" value="NAD(P)-bd_dom_sf"/>
</dbReference>
<dbReference type="Pfam" id="PF00106">
    <property type="entry name" value="adh_short"/>
    <property type="match status" value="1"/>
</dbReference>
<dbReference type="PANTHER" id="PTHR43544">
    <property type="entry name" value="SHORT-CHAIN DEHYDROGENASE/REDUCTASE"/>
    <property type="match status" value="1"/>
</dbReference>
<reference evidence="3" key="2">
    <citation type="submission" date="2022-07" db="EMBL/GenBank/DDBJ databases">
        <authorList>
            <person name="Goncalves M.F.M."/>
            <person name="Hilario S."/>
            <person name="Van De Peer Y."/>
            <person name="Esteves A.C."/>
            <person name="Alves A."/>
        </authorList>
    </citation>
    <scope>NUCLEOTIDE SEQUENCE</scope>
    <source>
        <strain evidence="3">MUM 19.33</strain>
    </source>
</reference>
<dbReference type="EMBL" id="JAGIXG020000042">
    <property type="protein sequence ID" value="KAI6779770.1"/>
    <property type="molecule type" value="Genomic_DNA"/>
</dbReference>
<reference evidence="3" key="1">
    <citation type="journal article" date="2021" name="J Fungi (Basel)">
        <title>Genomic and Metabolomic Analyses of the Marine Fungus Emericellopsis cladophorae: Insights into Saltwater Adaptability Mechanisms and Its Biosynthetic Potential.</title>
        <authorList>
            <person name="Goncalves M.F.M."/>
            <person name="Hilario S."/>
            <person name="Van de Peer Y."/>
            <person name="Esteves A.C."/>
            <person name="Alves A."/>
        </authorList>
    </citation>
    <scope>NUCLEOTIDE SEQUENCE</scope>
    <source>
        <strain evidence="3">MUM 19.33</strain>
    </source>
</reference>